<keyword evidence="4 8" id="KW-0133">Cell shape</keyword>
<keyword evidence="3 8" id="KW-0812">Transmembrane</keyword>
<dbReference type="CDD" id="cd13123">
    <property type="entry name" value="MATE_MurJ_like"/>
    <property type="match status" value="1"/>
</dbReference>
<feature type="transmembrane region" description="Helical" evidence="8">
    <location>
        <begin position="167"/>
        <end position="187"/>
    </location>
</feature>
<dbReference type="GO" id="GO:0005886">
    <property type="term" value="C:plasma membrane"/>
    <property type="evidence" value="ECO:0007669"/>
    <property type="project" value="UniProtKB-SubCell"/>
</dbReference>
<feature type="transmembrane region" description="Helical" evidence="8">
    <location>
        <begin position="88"/>
        <end position="107"/>
    </location>
</feature>
<dbReference type="InterPro" id="IPR051050">
    <property type="entry name" value="Lipid_II_flippase_MurJ/MviN"/>
</dbReference>
<dbReference type="Pfam" id="PF03023">
    <property type="entry name" value="MurJ"/>
    <property type="match status" value="1"/>
</dbReference>
<evidence type="ECO:0000256" key="6">
    <source>
        <dbReference type="ARBA" id="ARBA00022989"/>
    </source>
</evidence>
<evidence type="ECO:0000313" key="10">
    <source>
        <dbReference type="EMBL" id="BAU26926.1"/>
    </source>
</evidence>
<keyword evidence="8 9" id="KW-0813">Transport</keyword>
<feature type="transmembrane region" description="Helical" evidence="8">
    <location>
        <begin position="392"/>
        <end position="414"/>
    </location>
</feature>
<feature type="transmembrane region" description="Helical" evidence="8">
    <location>
        <begin position="5"/>
        <end position="25"/>
    </location>
</feature>
<feature type="transmembrane region" description="Helical" evidence="8">
    <location>
        <begin position="45"/>
        <end position="67"/>
    </location>
</feature>
<evidence type="ECO:0000256" key="7">
    <source>
        <dbReference type="ARBA" id="ARBA00023136"/>
    </source>
</evidence>
<feature type="transmembrane region" description="Helical" evidence="8">
    <location>
        <begin position="486"/>
        <end position="506"/>
    </location>
</feature>
<feature type="transmembrane region" description="Helical" evidence="8">
    <location>
        <begin position="142"/>
        <end position="160"/>
    </location>
</feature>
<feature type="transmembrane region" description="Helical" evidence="8">
    <location>
        <begin position="451"/>
        <end position="474"/>
    </location>
</feature>
<dbReference type="GO" id="GO:0008360">
    <property type="term" value="P:regulation of cell shape"/>
    <property type="evidence" value="ECO:0007669"/>
    <property type="project" value="UniProtKB-UniRule"/>
</dbReference>
<gene>
    <name evidence="10" type="primary">murJ_1</name>
    <name evidence="8" type="synonym">murJ</name>
    <name evidence="10" type="ORF">CB4_01095</name>
</gene>
<dbReference type="HAMAP" id="MF_02078">
    <property type="entry name" value="MurJ_MviN"/>
    <property type="match status" value="1"/>
</dbReference>
<feature type="transmembrane region" description="Helical" evidence="8">
    <location>
        <begin position="236"/>
        <end position="256"/>
    </location>
</feature>
<dbReference type="Proteomes" id="UP000217696">
    <property type="component" value="Chromosome"/>
</dbReference>
<keyword evidence="11" id="KW-1185">Reference proteome</keyword>
<feature type="transmembrane region" description="Helical" evidence="8">
    <location>
        <begin position="193"/>
        <end position="215"/>
    </location>
</feature>
<proteinExistence type="inferred from homology"/>
<dbReference type="PIRSF" id="PIRSF002869">
    <property type="entry name" value="MviN"/>
    <property type="match status" value="1"/>
</dbReference>
<keyword evidence="7 8" id="KW-0472">Membrane</keyword>
<reference evidence="10 11" key="1">
    <citation type="submission" date="2015-12" db="EMBL/GenBank/DDBJ databases">
        <title>Genome sequence of Aneurinibacillus soli.</title>
        <authorList>
            <person name="Lee J.S."/>
            <person name="Lee K.C."/>
            <person name="Kim K.K."/>
            <person name="Lee B.W."/>
        </authorList>
    </citation>
    <scope>NUCLEOTIDE SEQUENCE [LARGE SCALE GENOMIC DNA]</scope>
    <source>
        <strain evidence="10 11">CB4</strain>
    </source>
</reference>
<evidence type="ECO:0000256" key="1">
    <source>
        <dbReference type="ARBA" id="ARBA00004651"/>
    </source>
</evidence>
<feature type="transmembrane region" description="Helical" evidence="8">
    <location>
        <begin position="320"/>
        <end position="336"/>
    </location>
</feature>
<sequence>MAQTVVRSAMIIIAVTLLGRVVGLFREILLADQFGANWVTDAYGLAYTIPNTIFLFVPGALNAIFVPSLKAMMVRGEETEARALFRKMLTVTTVIYFAIMIVGLMFSRQIIEALTFMQHVSSAVDPAQRAEQVELAVKLLQLMWPSAVFIALLGVFQATLNAHQQFFIPNVSTVVNSLVICAAYPLLVPAYGISGVAMGTSLGFLFAALSMIPSLRKQQYSLAPDWRFNTDEMKKIGERFIPIMIGSLITQVYSFIQPVLSAGLGEGTVAALRFANNIYQLPMGIFVAAFTLPIYPYLVEYYTKGEIGRMKQSVSEGMQYLFILMLPVITAMVVIPDRLVSLLYYRGGSGEFTGEAIHLTAVALLYMSLGLFFLAARDLLTRACYAMENTKVTVIAAMVGIVVNIASSLLFIPYLGHGGVALGTSVGSLANMILLALFLRREIGPFMLRSFWLTALKTLIASAIMGTFLYAAAAFVTIPGVMLEKLYIMILIGIGAGLFFVVLIVLREPLALQIIGRFAGKLLKRRGTK</sequence>
<dbReference type="RefSeq" id="WP_096463921.1">
    <property type="nucleotide sequence ID" value="NZ_AP017312.1"/>
</dbReference>
<dbReference type="GO" id="GO:0034204">
    <property type="term" value="P:lipid translocation"/>
    <property type="evidence" value="ECO:0007669"/>
    <property type="project" value="TreeGrafter"/>
</dbReference>
<dbReference type="UniPathway" id="UPA00219"/>
<dbReference type="KEGG" id="asoc:CB4_01095"/>
<dbReference type="PANTHER" id="PTHR47019">
    <property type="entry name" value="LIPID II FLIPPASE MURJ"/>
    <property type="match status" value="1"/>
</dbReference>
<dbReference type="OrthoDB" id="9804143at2"/>
<keyword evidence="6 8" id="KW-1133">Transmembrane helix</keyword>
<organism evidence="10 11">
    <name type="scientific">Aneurinibacillus soli</name>
    <dbReference type="NCBI Taxonomy" id="1500254"/>
    <lineage>
        <taxon>Bacteria</taxon>
        <taxon>Bacillati</taxon>
        <taxon>Bacillota</taxon>
        <taxon>Bacilli</taxon>
        <taxon>Bacillales</taxon>
        <taxon>Paenibacillaceae</taxon>
        <taxon>Aneurinibacillus group</taxon>
        <taxon>Aneurinibacillus</taxon>
    </lineage>
</organism>
<dbReference type="PRINTS" id="PR01806">
    <property type="entry name" value="VIRFACTRMVIN"/>
</dbReference>
<dbReference type="NCBIfam" id="TIGR01695">
    <property type="entry name" value="murJ_mviN"/>
    <property type="match status" value="1"/>
</dbReference>
<comment type="subcellular location">
    <subcellularLocation>
        <location evidence="1 8">Cell membrane</location>
        <topology evidence="1 8">Multi-pass membrane protein</topology>
    </subcellularLocation>
</comment>
<dbReference type="GO" id="GO:0015648">
    <property type="term" value="F:lipid-linked peptidoglycan transporter activity"/>
    <property type="evidence" value="ECO:0007669"/>
    <property type="project" value="UniProtKB-UniRule"/>
</dbReference>
<name>A0A0U5BFI9_9BACL</name>
<evidence type="ECO:0000256" key="3">
    <source>
        <dbReference type="ARBA" id="ARBA00022692"/>
    </source>
</evidence>
<evidence type="ECO:0000313" key="11">
    <source>
        <dbReference type="Proteomes" id="UP000217696"/>
    </source>
</evidence>
<dbReference type="PANTHER" id="PTHR47019:SF1">
    <property type="entry name" value="LIPID II FLIPPASE MURJ"/>
    <property type="match status" value="1"/>
</dbReference>
<feature type="transmembrane region" description="Helical" evidence="8">
    <location>
        <begin position="356"/>
        <end position="380"/>
    </location>
</feature>
<comment type="function">
    <text evidence="8 9">Involved in peptidoglycan biosynthesis. Transports lipid-linked peptidoglycan precursors from the inner to the outer leaflet of the cytoplasmic membrane.</text>
</comment>
<evidence type="ECO:0000256" key="2">
    <source>
        <dbReference type="ARBA" id="ARBA00022475"/>
    </source>
</evidence>
<keyword evidence="8 9" id="KW-0961">Cell wall biogenesis/degradation</keyword>
<evidence type="ECO:0000256" key="5">
    <source>
        <dbReference type="ARBA" id="ARBA00022984"/>
    </source>
</evidence>
<dbReference type="AlphaFoldDB" id="A0A0U5BFI9"/>
<comment type="pathway">
    <text evidence="8">Cell wall biogenesis; peptidoglycan biosynthesis.</text>
</comment>
<dbReference type="GO" id="GO:0071555">
    <property type="term" value="P:cell wall organization"/>
    <property type="evidence" value="ECO:0007669"/>
    <property type="project" value="UniProtKB-UniRule"/>
</dbReference>
<accession>A0A0U5BFI9</accession>
<evidence type="ECO:0000256" key="4">
    <source>
        <dbReference type="ARBA" id="ARBA00022960"/>
    </source>
</evidence>
<evidence type="ECO:0000256" key="8">
    <source>
        <dbReference type="HAMAP-Rule" id="MF_02078"/>
    </source>
</evidence>
<feature type="transmembrane region" description="Helical" evidence="8">
    <location>
        <begin position="420"/>
        <end position="439"/>
    </location>
</feature>
<protein>
    <recommendedName>
        <fullName evidence="8">Probable lipid II flippase MurJ</fullName>
    </recommendedName>
</protein>
<dbReference type="GO" id="GO:0009252">
    <property type="term" value="P:peptidoglycan biosynthetic process"/>
    <property type="evidence" value="ECO:0007669"/>
    <property type="project" value="UniProtKB-UniRule"/>
</dbReference>
<comment type="similarity">
    <text evidence="8 9">Belongs to the MurJ/MviN family.</text>
</comment>
<evidence type="ECO:0000256" key="9">
    <source>
        <dbReference type="PIRNR" id="PIRNR002869"/>
    </source>
</evidence>
<keyword evidence="2 8" id="KW-1003">Cell membrane</keyword>
<feature type="transmembrane region" description="Helical" evidence="8">
    <location>
        <begin position="278"/>
        <end position="299"/>
    </location>
</feature>
<keyword evidence="5 8" id="KW-0573">Peptidoglycan synthesis</keyword>
<dbReference type="InterPro" id="IPR004268">
    <property type="entry name" value="MurJ"/>
</dbReference>
<dbReference type="EMBL" id="AP017312">
    <property type="protein sequence ID" value="BAU26926.1"/>
    <property type="molecule type" value="Genomic_DNA"/>
</dbReference>